<sequence length="268" mass="30534">MDNRCLLLIYLLAAIILLPAILLSRDDKEFTFYKLSFRWPPSACNQGSLKCLPDTLGYFTIHGLWPMYEDDTQVPAYDSKKNKCTDVTPTDPKDLLPLLKSIETTLQKYWPKYNNYANINMCAESWKHEWKSHGICSDYPADEPAEYFGATLTLAQNYNYDPLKGTKVVPREEPYPAIEIVNAVKEKVKATPQIQCNKKDGTLQLLEIRLCFARAKPPGPPIDCPHTFDPQGVCKQETDLIKFTPAPTDSHGYNQHFEVGMDMKSSFK</sequence>
<evidence type="ECO:0000256" key="1">
    <source>
        <dbReference type="ARBA" id="ARBA00007469"/>
    </source>
</evidence>
<dbReference type="GO" id="GO:0003723">
    <property type="term" value="F:RNA binding"/>
    <property type="evidence" value="ECO:0007669"/>
    <property type="project" value="InterPro"/>
</dbReference>
<dbReference type="Gramene" id="Tc02v2_t027470.1">
    <property type="protein sequence ID" value="Tc02v2_p027470.1"/>
    <property type="gene ID" value="Tc02v2_g027470"/>
</dbReference>
<dbReference type="GeneID" id="108660556"/>
<dbReference type="Gene3D" id="3.90.730.10">
    <property type="entry name" value="Ribonuclease T2-like"/>
    <property type="match status" value="1"/>
</dbReference>
<dbReference type="RefSeq" id="XP_017969963.1">
    <property type="nucleotide sequence ID" value="XM_018114474.1"/>
</dbReference>
<dbReference type="PANTHER" id="PTHR11240">
    <property type="entry name" value="RIBONUCLEASE T2"/>
    <property type="match status" value="1"/>
</dbReference>
<dbReference type="PROSITE" id="PS00530">
    <property type="entry name" value="RNASE_T2_1"/>
    <property type="match status" value="1"/>
</dbReference>
<dbReference type="InterPro" id="IPR001568">
    <property type="entry name" value="RNase_T2-like"/>
</dbReference>
<evidence type="ECO:0000256" key="3">
    <source>
        <dbReference type="ARBA" id="ARBA00023239"/>
    </source>
</evidence>
<dbReference type="Pfam" id="PF00445">
    <property type="entry name" value="Ribonuclease_T2"/>
    <property type="match status" value="1"/>
</dbReference>
<protein>
    <submittedName>
        <fullName evidence="6">Ribonuclease 1-like</fullName>
    </submittedName>
</protein>
<keyword evidence="2" id="KW-0378">Hydrolase</keyword>
<evidence type="ECO:0000313" key="6">
    <source>
        <dbReference type="RefSeq" id="XP_017969963.1"/>
    </source>
</evidence>
<dbReference type="SUPFAM" id="SSF55895">
    <property type="entry name" value="Ribonuclease Rh-like"/>
    <property type="match status" value="1"/>
</dbReference>
<evidence type="ECO:0000256" key="4">
    <source>
        <dbReference type="RuleBase" id="RU004328"/>
    </source>
</evidence>
<dbReference type="InterPro" id="IPR036430">
    <property type="entry name" value="RNase_T2-like_sf"/>
</dbReference>
<gene>
    <name evidence="6" type="primary">LOC108660556</name>
</gene>
<name>A0AB32VQ77_THECC</name>
<reference evidence="6" key="2">
    <citation type="submission" date="2025-08" db="UniProtKB">
        <authorList>
            <consortium name="RefSeq"/>
        </authorList>
    </citation>
    <scope>IDENTIFICATION</scope>
</reference>
<keyword evidence="2" id="KW-0540">Nuclease</keyword>
<dbReference type="InterPro" id="IPR018188">
    <property type="entry name" value="RNase_T2_His_AS_1"/>
</dbReference>
<proteinExistence type="inferred from homology"/>
<evidence type="ECO:0000313" key="5">
    <source>
        <dbReference type="Proteomes" id="UP000694886"/>
    </source>
</evidence>
<evidence type="ECO:0000256" key="2">
    <source>
        <dbReference type="ARBA" id="ARBA00022722"/>
    </source>
</evidence>
<organism evidence="5 6">
    <name type="scientific">Theobroma cacao</name>
    <name type="common">Cacao</name>
    <name type="synonym">Cocoa</name>
    <dbReference type="NCBI Taxonomy" id="3641"/>
    <lineage>
        <taxon>Eukaryota</taxon>
        <taxon>Viridiplantae</taxon>
        <taxon>Streptophyta</taxon>
        <taxon>Embryophyta</taxon>
        <taxon>Tracheophyta</taxon>
        <taxon>Spermatophyta</taxon>
        <taxon>Magnoliopsida</taxon>
        <taxon>eudicotyledons</taxon>
        <taxon>Gunneridae</taxon>
        <taxon>Pentapetalae</taxon>
        <taxon>rosids</taxon>
        <taxon>malvids</taxon>
        <taxon>Malvales</taxon>
        <taxon>Malvaceae</taxon>
        <taxon>Byttnerioideae</taxon>
        <taxon>Theobroma</taxon>
    </lineage>
</organism>
<dbReference type="Proteomes" id="UP000694886">
    <property type="component" value="Chromosome 2"/>
</dbReference>
<dbReference type="AlphaFoldDB" id="A0AB32VQ77"/>
<keyword evidence="3" id="KW-0456">Lyase</keyword>
<dbReference type="KEGG" id="tcc:108660556"/>
<dbReference type="PANTHER" id="PTHR11240:SF46">
    <property type="entry name" value="INTRACELLULAR RIBONUCLEASE LX-LIKE"/>
    <property type="match status" value="1"/>
</dbReference>
<accession>A0AB32VQ77</accession>
<reference evidence="5" key="1">
    <citation type="journal article" date="1997" name="Nucleic Acids Res.">
        <title>tRNAscan-SE: a program for improved detection of transfer RNA genes in genomic sequence.</title>
        <authorList>
            <person name="Lowe T.M."/>
            <person name="Eddy S.R."/>
        </authorList>
    </citation>
    <scope>NUCLEOTIDE SEQUENCE [LARGE SCALE GENOMIC DNA]</scope>
    <source>
        <strain evidence="5">r\B97-61/B2</strain>
    </source>
</reference>
<dbReference type="GO" id="GO:0033897">
    <property type="term" value="F:ribonuclease T2 activity"/>
    <property type="evidence" value="ECO:0007669"/>
    <property type="project" value="InterPro"/>
</dbReference>
<comment type="similarity">
    <text evidence="1 4">Belongs to the RNase T2 family.</text>
</comment>